<evidence type="ECO:0000256" key="11">
    <source>
        <dbReference type="RuleBase" id="RU000679"/>
    </source>
</evidence>
<evidence type="ECO:0000256" key="6">
    <source>
        <dbReference type="ARBA" id="ARBA00023053"/>
    </source>
</evidence>
<dbReference type="Gene3D" id="2.60.470.10">
    <property type="entry name" value="Acid-sensing ion channels like domains"/>
    <property type="match status" value="1"/>
</dbReference>
<evidence type="ECO:0000313" key="13">
    <source>
        <dbReference type="EMBL" id="CAL36110.1"/>
    </source>
</evidence>
<reference evidence="13" key="1">
    <citation type="journal article" date="2007" name="J. Biol. Chem.">
        <title>A peptide-gated ion channel from the freshwater polyp hydra.</title>
        <authorList>
            <person name="Golubovic A."/>
            <person name="Kuhn A."/>
            <person name="Williamson M."/>
            <person name="Kalbacher H."/>
            <person name="Holstein T.W."/>
            <person name="Grimmelikhuijzen C.J."/>
            <person name="Grunder S."/>
        </authorList>
    </citation>
    <scope>NUCLEOTIDE SEQUENCE</scope>
    <source>
        <strain evidence="13">105</strain>
    </source>
</reference>
<sequence length="469" mass="53902">MKARFARRMEKIVEERMTVKQIFNRYVQTSTLHGFRFIFMDTFIVRRVLWTILTLTMATIFFKELRNSINLFYEYPFTTTSTIQYEPSLTFPAISVCNLNHFLLSKIKKSKLKPLYDQGRLPFDNNLENPGFDIQGEELYSILKTSSQSIDEIFLSCEWKSRDTAKNGVPNPCKPNNFTVYSGLYGQSCYTFNPGVSGYPLLSLSETGVNMGFKLELDLKSKDSLQGIQEIGAIVIVHHQQETPVLQAGFVVSPGFQTFVEIKVRQTENLPPPYATKCGSKPLKNYQIYRQSSCFLEQLGDAIETKCKCKSSFMAGRNIPYCSLRQTVTCLMPTIYDFDRKTNNNCPVDCETIQYLSSLSYARFISNVTYLSKNAEQSSYIRKLKNSMSPKKLQKYIEENIVAVQFFYQEMKKEKVKQEPSYDFYKLIGDVGGQLGLLLGASVLTLVEFVDLFIFTLYHQLLRLSKKKS</sequence>
<keyword evidence="8 12" id="KW-0472">Membrane</keyword>
<keyword evidence="2 11" id="KW-0813">Transport</keyword>
<feature type="transmembrane region" description="Helical" evidence="12">
    <location>
        <begin position="44"/>
        <end position="62"/>
    </location>
</feature>
<dbReference type="OrthoDB" id="6021021at2759"/>
<dbReference type="TCDB" id="1.A.6.1.14">
    <property type="family name" value="the epithelial na(+) channel (enac) family"/>
</dbReference>
<proteinExistence type="evidence at transcript level"/>
<comment type="similarity">
    <text evidence="11">Belongs to the amiloride-sensitive sodium channel (TC 1.A.6) family.</text>
</comment>
<organism evidence="13">
    <name type="scientific">Hydra vulgaris</name>
    <name type="common">Hydra</name>
    <name type="synonym">Hydra attenuata</name>
    <dbReference type="NCBI Taxonomy" id="6087"/>
    <lineage>
        <taxon>Eukaryota</taxon>
        <taxon>Metazoa</taxon>
        <taxon>Cnidaria</taxon>
        <taxon>Hydrozoa</taxon>
        <taxon>Hydroidolina</taxon>
        <taxon>Anthoathecata</taxon>
        <taxon>Aplanulata</taxon>
        <taxon>Hydridae</taxon>
        <taxon>Hydra</taxon>
    </lineage>
</organism>
<dbReference type="EMBL" id="AM393878">
    <property type="protein sequence ID" value="CAL36110.1"/>
    <property type="molecule type" value="mRNA"/>
</dbReference>
<evidence type="ECO:0000256" key="8">
    <source>
        <dbReference type="ARBA" id="ARBA00023136"/>
    </source>
</evidence>
<keyword evidence="5 12" id="KW-1133">Transmembrane helix</keyword>
<evidence type="ECO:0000256" key="1">
    <source>
        <dbReference type="ARBA" id="ARBA00004141"/>
    </source>
</evidence>
<feature type="transmembrane region" description="Helical" evidence="12">
    <location>
        <begin position="435"/>
        <end position="458"/>
    </location>
</feature>
<evidence type="ECO:0000256" key="4">
    <source>
        <dbReference type="ARBA" id="ARBA00022692"/>
    </source>
</evidence>
<accession>A8DZR6</accession>
<gene>
    <name evidence="13" type="primary">hynac2</name>
</gene>
<dbReference type="SMR" id="A8DZR6"/>
<comment type="subcellular location">
    <subcellularLocation>
        <location evidence="1">Membrane</location>
        <topology evidence="1">Multi-pass membrane protein</topology>
    </subcellularLocation>
</comment>
<dbReference type="GO" id="GO:0005886">
    <property type="term" value="C:plasma membrane"/>
    <property type="evidence" value="ECO:0007669"/>
    <property type="project" value="TreeGrafter"/>
</dbReference>
<evidence type="ECO:0000256" key="12">
    <source>
        <dbReference type="SAM" id="Phobius"/>
    </source>
</evidence>
<evidence type="ECO:0000256" key="5">
    <source>
        <dbReference type="ARBA" id="ARBA00022989"/>
    </source>
</evidence>
<evidence type="ECO:0000256" key="7">
    <source>
        <dbReference type="ARBA" id="ARBA00023065"/>
    </source>
</evidence>
<name>A8DZR6_HYDVU</name>
<evidence type="ECO:0000256" key="9">
    <source>
        <dbReference type="ARBA" id="ARBA00023201"/>
    </source>
</evidence>
<dbReference type="PRINTS" id="PR01078">
    <property type="entry name" value="AMINACHANNEL"/>
</dbReference>
<keyword evidence="10 11" id="KW-0407">Ion channel</keyword>
<protein>
    <submittedName>
        <fullName evidence="13">Hydra Na channel 2</fullName>
    </submittedName>
</protein>
<evidence type="ECO:0000256" key="10">
    <source>
        <dbReference type="ARBA" id="ARBA00023303"/>
    </source>
</evidence>
<keyword evidence="9 11" id="KW-0739">Sodium transport</keyword>
<keyword evidence="3 11" id="KW-0894">Sodium channel</keyword>
<dbReference type="GO" id="GO:0015280">
    <property type="term" value="F:ligand-gated sodium channel activity"/>
    <property type="evidence" value="ECO:0007669"/>
    <property type="project" value="TreeGrafter"/>
</dbReference>
<dbReference type="Pfam" id="PF00858">
    <property type="entry name" value="ASC"/>
    <property type="match status" value="1"/>
</dbReference>
<evidence type="ECO:0000256" key="3">
    <source>
        <dbReference type="ARBA" id="ARBA00022461"/>
    </source>
</evidence>
<dbReference type="PANTHER" id="PTHR11690">
    <property type="entry name" value="AMILORIDE-SENSITIVE SODIUM CHANNEL-RELATED"/>
    <property type="match status" value="1"/>
</dbReference>
<dbReference type="Gene3D" id="1.10.287.770">
    <property type="entry name" value="YojJ-like"/>
    <property type="match status" value="1"/>
</dbReference>
<keyword evidence="7 11" id="KW-0406">Ion transport</keyword>
<dbReference type="InterPro" id="IPR001873">
    <property type="entry name" value="ENaC"/>
</dbReference>
<dbReference type="AlphaFoldDB" id="A8DZR6"/>
<evidence type="ECO:0000256" key="2">
    <source>
        <dbReference type="ARBA" id="ARBA00022448"/>
    </source>
</evidence>
<keyword evidence="4 11" id="KW-0812">Transmembrane</keyword>
<keyword evidence="6" id="KW-0915">Sodium</keyword>